<evidence type="ECO:0000256" key="3">
    <source>
        <dbReference type="ARBA" id="ARBA00012438"/>
    </source>
</evidence>
<keyword evidence="12 15" id="KW-1133">Transmembrane helix</keyword>
<dbReference type="Gene3D" id="3.30.565.10">
    <property type="entry name" value="Histidine kinase-like ATPase, C-terminal domain"/>
    <property type="match status" value="1"/>
</dbReference>
<keyword evidence="9" id="KW-0547">Nucleotide-binding</keyword>
<evidence type="ECO:0000256" key="14">
    <source>
        <dbReference type="ARBA" id="ARBA00023136"/>
    </source>
</evidence>
<dbReference type="InterPro" id="IPR036097">
    <property type="entry name" value="HisK_dim/P_sf"/>
</dbReference>
<evidence type="ECO:0000256" key="2">
    <source>
        <dbReference type="ARBA" id="ARBA00004429"/>
    </source>
</evidence>
<keyword evidence="5" id="KW-0997">Cell inner membrane</keyword>
<dbReference type="CDD" id="cd00082">
    <property type="entry name" value="HisKA"/>
    <property type="match status" value="1"/>
</dbReference>
<dbReference type="CDD" id="cd06225">
    <property type="entry name" value="HAMP"/>
    <property type="match status" value="1"/>
</dbReference>
<keyword evidence="19" id="KW-1185">Reference proteome</keyword>
<dbReference type="PROSITE" id="PS50109">
    <property type="entry name" value="HIS_KIN"/>
    <property type="match status" value="1"/>
</dbReference>
<dbReference type="PROSITE" id="PS50885">
    <property type="entry name" value="HAMP"/>
    <property type="match status" value="1"/>
</dbReference>
<name>Q0A9I9_ALKEH</name>
<feature type="transmembrane region" description="Helical" evidence="15">
    <location>
        <begin position="172"/>
        <end position="191"/>
    </location>
</feature>
<dbReference type="Pfam" id="PF02518">
    <property type="entry name" value="HATPase_c"/>
    <property type="match status" value="1"/>
</dbReference>
<sequence length="454" mass="50126">MRLWPQTLMGRLLVLMLGGLLAAQLAAGWILWQDRSRMTLGVVVSGLAERLAGSLDELETLAADDRRDRLRGRGMLRPSLDQPWRDDPPESYAARRLEQVLGERMTADRPFQVWVEAPEEQGGRYTEMQRRHQHHHAGALRLVVVQAHLDDGSVLTLRQPVPADALSWPQRLLAALGVFTLSVLVIAGLAVRGLTGPLRTLARAAENLGRDLNHPPLPEQGSREVRQATRAFNAMQQRLRDNLAQRGRMLEAVSHDLKTPITRLRLRAEMLPDEALRERFQRDLAEMEQLVHSTLDFMRGDTPVQDPEPLDLMPLLRALVHETAEVGGEVALTGPDSAWTLGEPLALKRCLGNLIDNAVRYGERAQVRVSADGTGVRVSIRDRGPGIPEADLERIFDPYYRLEASRSAATGGTGLGLGIARNIARAHGGELALRNTGAGLEAVITLPSANTRRD</sequence>
<dbReference type="InterPro" id="IPR003661">
    <property type="entry name" value="HisK_dim/P_dom"/>
</dbReference>
<feature type="domain" description="HAMP" evidence="17">
    <location>
        <begin position="192"/>
        <end position="244"/>
    </location>
</feature>
<dbReference type="SUPFAM" id="SSF55874">
    <property type="entry name" value="ATPase domain of HSP90 chaperone/DNA topoisomerase II/histidine kinase"/>
    <property type="match status" value="1"/>
</dbReference>
<evidence type="ECO:0000256" key="1">
    <source>
        <dbReference type="ARBA" id="ARBA00000085"/>
    </source>
</evidence>
<organism evidence="18 19">
    <name type="scientific">Alkalilimnicola ehrlichii (strain ATCC BAA-1101 / DSM 17681 / MLHE-1)</name>
    <dbReference type="NCBI Taxonomy" id="187272"/>
    <lineage>
        <taxon>Bacteria</taxon>
        <taxon>Pseudomonadati</taxon>
        <taxon>Pseudomonadota</taxon>
        <taxon>Gammaproteobacteria</taxon>
        <taxon>Chromatiales</taxon>
        <taxon>Ectothiorhodospiraceae</taxon>
        <taxon>Alkalilimnicola</taxon>
    </lineage>
</organism>
<keyword evidence="8 15" id="KW-0812">Transmembrane</keyword>
<keyword evidence="11" id="KW-0067">ATP-binding</keyword>
<evidence type="ECO:0000256" key="8">
    <source>
        <dbReference type="ARBA" id="ARBA00022692"/>
    </source>
</evidence>
<dbReference type="Proteomes" id="UP000001962">
    <property type="component" value="Chromosome"/>
</dbReference>
<accession>Q0A9I9</accession>
<keyword evidence="7" id="KW-0808">Transferase</keyword>
<dbReference type="PRINTS" id="PR00344">
    <property type="entry name" value="BCTRLSENSOR"/>
</dbReference>
<evidence type="ECO:0000256" key="4">
    <source>
        <dbReference type="ARBA" id="ARBA00022475"/>
    </source>
</evidence>
<keyword evidence="6" id="KW-0597">Phosphoprotein</keyword>
<dbReference type="HOGENOM" id="CLU_000445_89_27_6"/>
<evidence type="ECO:0000259" key="17">
    <source>
        <dbReference type="PROSITE" id="PS50885"/>
    </source>
</evidence>
<dbReference type="GO" id="GO:0000155">
    <property type="term" value="F:phosphorelay sensor kinase activity"/>
    <property type="evidence" value="ECO:0007669"/>
    <property type="project" value="InterPro"/>
</dbReference>
<dbReference type="AlphaFoldDB" id="Q0A9I9"/>
<evidence type="ECO:0000256" key="15">
    <source>
        <dbReference type="SAM" id="Phobius"/>
    </source>
</evidence>
<comment type="catalytic activity">
    <reaction evidence="1">
        <text>ATP + protein L-histidine = ADP + protein N-phospho-L-histidine.</text>
        <dbReference type="EC" id="2.7.13.3"/>
    </reaction>
</comment>
<dbReference type="OrthoDB" id="9809567at2"/>
<feature type="domain" description="Histidine kinase" evidence="16">
    <location>
        <begin position="252"/>
        <end position="450"/>
    </location>
</feature>
<evidence type="ECO:0000256" key="9">
    <source>
        <dbReference type="ARBA" id="ARBA00022741"/>
    </source>
</evidence>
<evidence type="ECO:0000313" key="19">
    <source>
        <dbReference type="Proteomes" id="UP000001962"/>
    </source>
</evidence>
<dbReference type="SMART" id="SM00304">
    <property type="entry name" value="HAMP"/>
    <property type="match status" value="1"/>
</dbReference>
<evidence type="ECO:0000256" key="13">
    <source>
        <dbReference type="ARBA" id="ARBA00023012"/>
    </source>
</evidence>
<evidence type="ECO:0000256" key="10">
    <source>
        <dbReference type="ARBA" id="ARBA00022777"/>
    </source>
</evidence>
<keyword evidence="14 15" id="KW-0472">Membrane</keyword>
<dbReference type="InterPro" id="IPR050980">
    <property type="entry name" value="2C_sensor_his_kinase"/>
</dbReference>
<evidence type="ECO:0000256" key="7">
    <source>
        <dbReference type="ARBA" id="ARBA00022679"/>
    </source>
</evidence>
<dbReference type="KEGG" id="aeh:Mlg_1149"/>
<dbReference type="InterPro" id="IPR004358">
    <property type="entry name" value="Sig_transdc_His_kin-like_C"/>
</dbReference>
<dbReference type="SUPFAM" id="SSF47384">
    <property type="entry name" value="Homodimeric domain of signal transducing histidine kinase"/>
    <property type="match status" value="1"/>
</dbReference>
<dbReference type="PANTHER" id="PTHR44936:SF5">
    <property type="entry name" value="SENSOR HISTIDINE KINASE ENVZ"/>
    <property type="match status" value="1"/>
</dbReference>
<dbReference type="GO" id="GO:0005886">
    <property type="term" value="C:plasma membrane"/>
    <property type="evidence" value="ECO:0007669"/>
    <property type="project" value="UniProtKB-SubCell"/>
</dbReference>
<dbReference type="EMBL" id="CP000453">
    <property type="protein sequence ID" value="ABI56498.1"/>
    <property type="molecule type" value="Genomic_DNA"/>
</dbReference>
<dbReference type="Pfam" id="PF00672">
    <property type="entry name" value="HAMP"/>
    <property type="match status" value="1"/>
</dbReference>
<dbReference type="GO" id="GO:0005524">
    <property type="term" value="F:ATP binding"/>
    <property type="evidence" value="ECO:0007669"/>
    <property type="project" value="UniProtKB-KW"/>
</dbReference>
<gene>
    <name evidence="18" type="ordered locus">Mlg_1149</name>
</gene>
<dbReference type="InterPro" id="IPR005467">
    <property type="entry name" value="His_kinase_dom"/>
</dbReference>
<reference evidence="19" key="1">
    <citation type="submission" date="2006-08" db="EMBL/GenBank/DDBJ databases">
        <title>Complete sequence of Alkalilimnicola ehrilichei MLHE-1.</title>
        <authorList>
            <person name="Copeland A."/>
            <person name="Lucas S."/>
            <person name="Lapidus A."/>
            <person name="Barry K."/>
            <person name="Detter J.C."/>
            <person name="Glavina del Rio T."/>
            <person name="Hammon N."/>
            <person name="Israni S."/>
            <person name="Dalin E."/>
            <person name="Tice H."/>
            <person name="Pitluck S."/>
            <person name="Sims D."/>
            <person name="Brettin T."/>
            <person name="Bruce D."/>
            <person name="Han C."/>
            <person name="Tapia R."/>
            <person name="Gilna P."/>
            <person name="Schmutz J."/>
            <person name="Larimer F."/>
            <person name="Land M."/>
            <person name="Hauser L."/>
            <person name="Kyrpides N."/>
            <person name="Mikhailova N."/>
            <person name="Oremland R.S."/>
            <person name="Hoeft S.E."/>
            <person name="Switzer-Blum J."/>
            <person name="Kulp T."/>
            <person name="King G."/>
            <person name="Tabita R."/>
            <person name="Witte B."/>
            <person name="Santini J.M."/>
            <person name="Basu P."/>
            <person name="Hollibaugh J.T."/>
            <person name="Xie G."/>
            <person name="Stolz J.F."/>
            <person name="Richardson P."/>
        </authorList>
    </citation>
    <scope>NUCLEOTIDE SEQUENCE [LARGE SCALE GENOMIC DNA]</scope>
    <source>
        <strain evidence="19">ATCC BAA-1101 / DSM 17681 / MLHE-1</strain>
    </source>
</reference>
<dbReference type="InterPro" id="IPR003660">
    <property type="entry name" value="HAMP_dom"/>
</dbReference>
<keyword evidence="10 18" id="KW-0418">Kinase</keyword>
<dbReference type="SMART" id="SM00387">
    <property type="entry name" value="HATPase_c"/>
    <property type="match status" value="1"/>
</dbReference>
<dbReference type="eggNOG" id="COG2205">
    <property type="taxonomic scope" value="Bacteria"/>
</dbReference>
<keyword evidence="4" id="KW-1003">Cell membrane</keyword>
<dbReference type="RefSeq" id="WP_011628893.1">
    <property type="nucleotide sequence ID" value="NC_008340.1"/>
</dbReference>
<dbReference type="EC" id="2.7.13.3" evidence="3"/>
<dbReference type="InterPro" id="IPR036890">
    <property type="entry name" value="HATPase_C_sf"/>
</dbReference>
<dbReference type="PANTHER" id="PTHR44936">
    <property type="entry name" value="SENSOR PROTEIN CREC"/>
    <property type="match status" value="1"/>
</dbReference>
<dbReference type="Gene3D" id="1.10.287.130">
    <property type="match status" value="1"/>
</dbReference>
<dbReference type="InterPro" id="IPR003594">
    <property type="entry name" value="HATPase_dom"/>
</dbReference>
<keyword evidence="13" id="KW-0902">Two-component regulatory system</keyword>
<dbReference type="CDD" id="cd00075">
    <property type="entry name" value="HATPase"/>
    <property type="match status" value="1"/>
</dbReference>
<evidence type="ECO:0000256" key="5">
    <source>
        <dbReference type="ARBA" id="ARBA00022519"/>
    </source>
</evidence>
<proteinExistence type="predicted"/>
<protein>
    <recommendedName>
        <fullName evidence="3">histidine kinase</fullName>
        <ecNumber evidence="3">2.7.13.3</ecNumber>
    </recommendedName>
</protein>
<evidence type="ECO:0000256" key="6">
    <source>
        <dbReference type="ARBA" id="ARBA00022553"/>
    </source>
</evidence>
<dbReference type="SMART" id="SM00388">
    <property type="entry name" value="HisKA"/>
    <property type="match status" value="1"/>
</dbReference>
<comment type="subcellular location">
    <subcellularLocation>
        <location evidence="2">Cell inner membrane</location>
        <topology evidence="2">Multi-pass membrane protein</topology>
    </subcellularLocation>
</comment>
<evidence type="ECO:0000259" key="16">
    <source>
        <dbReference type="PROSITE" id="PS50109"/>
    </source>
</evidence>
<evidence type="ECO:0000256" key="12">
    <source>
        <dbReference type="ARBA" id="ARBA00022989"/>
    </source>
</evidence>
<evidence type="ECO:0000256" key="11">
    <source>
        <dbReference type="ARBA" id="ARBA00022840"/>
    </source>
</evidence>
<dbReference type="Pfam" id="PF00512">
    <property type="entry name" value="HisKA"/>
    <property type="match status" value="1"/>
</dbReference>
<evidence type="ECO:0000313" key="18">
    <source>
        <dbReference type="EMBL" id="ABI56498.1"/>
    </source>
</evidence>